<dbReference type="Gene3D" id="1.10.287.130">
    <property type="match status" value="1"/>
</dbReference>
<protein>
    <recommendedName>
        <fullName evidence="2">histidine kinase</fullName>
        <ecNumber evidence="2">2.7.13.3</ecNumber>
    </recommendedName>
</protein>
<dbReference type="InterPro" id="IPR005467">
    <property type="entry name" value="His_kinase_dom"/>
</dbReference>
<dbReference type="Pfam" id="PF00512">
    <property type="entry name" value="HisKA"/>
    <property type="match status" value="1"/>
</dbReference>
<dbReference type="GO" id="GO:0000155">
    <property type="term" value="F:phosphorelay sensor kinase activity"/>
    <property type="evidence" value="ECO:0007669"/>
    <property type="project" value="InterPro"/>
</dbReference>
<keyword evidence="4 13" id="KW-0808">Transferase</keyword>
<dbReference type="SMART" id="SM00388">
    <property type="entry name" value="HisKA"/>
    <property type="match status" value="1"/>
</dbReference>
<name>A0A8S0XBT8_9FIRM</name>
<dbReference type="SUPFAM" id="SSF55785">
    <property type="entry name" value="PYP-like sensor domain (PAS domain)"/>
    <property type="match status" value="1"/>
</dbReference>
<sequence length="471" mass="52136">MKYRFSLILAIFLLVVIPIFVTGFFSMQTADKALQLTALQAGVSLSPNDMQVQRLRENVIYLLIIGTVVSITGAGIFVSELAGSVQTIQRGLDDLGHNLVTTIKPMHGVMGEISASINRMASRLREAQTHRDALLVNSPNGIITVDASGKIVLFNPAAAFLTGIEQTAALSLNYLQAGFSESLQTLIHTLLQQEETVRAKETLYTRPDGTSIAMAVTGSRLFDMQNRLIGVLLVMIDLREKRLLEEQVLRASRLAALGELASGVAHEIRNPLTAVKGYTQLLDEELPAGDEKHEYTSVIEKEVWRLDRLVQELLAFARPAASRFQPVDLNAAIDETLVLIDNRALREHIELIRDFGEHIVVEADREQIKQILLNLLLNAIQAITEQGTIYLSTRRYDEEAIVRIIDSGTGIMPEHMGELFNPFFTTKEQGTGLGLAIVHQLVELHHGHIQVRSAPERGAAFEIHLPLRQNG</sequence>
<dbReference type="Proteomes" id="UP000836597">
    <property type="component" value="Chromosome"/>
</dbReference>
<proteinExistence type="predicted"/>
<keyword evidence="9" id="KW-0472">Membrane</keyword>
<dbReference type="SMART" id="SM00387">
    <property type="entry name" value="HATPase_c"/>
    <property type="match status" value="1"/>
</dbReference>
<dbReference type="InterPro" id="IPR035965">
    <property type="entry name" value="PAS-like_dom_sf"/>
</dbReference>
<dbReference type="InterPro" id="IPR036097">
    <property type="entry name" value="HisK_dim/P_sf"/>
</dbReference>
<dbReference type="Pfam" id="PF02518">
    <property type="entry name" value="HATPase_c"/>
    <property type="match status" value="1"/>
</dbReference>
<dbReference type="PROSITE" id="PS50113">
    <property type="entry name" value="PAC"/>
    <property type="match status" value="1"/>
</dbReference>
<reference evidence="13" key="2">
    <citation type="submission" date="2020-01" db="EMBL/GenBank/DDBJ databases">
        <authorList>
            <person name="Hornung B."/>
        </authorList>
    </citation>
    <scope>NUCLEOTIDE SEQUENCE</scope>
    <source>
        <strain evidence="13">PacBioINE</strain>
    </source>
</reference>
<evidence type="ECO:0000259" key="10">
    <source>
        <dbReference type="PROSITE" id="PS50109"/>
    </source>
</evidence>
<evidence type="ECO:0000259" key="12">
    <source>
        <dbReference type="PROSITE" id="PS50113"/>
    </source>
</evidence>
<feature type="domain" description="PAS" evidence="11">
    <location>
        <begin position="127"/>
        <end position="175"/>
    </location>
</feature>
<keyword evidence="8" id="KW-0902">Two-component regulatory system</keyword>
<keyword evidence="15" id="KW-1185">Reference proteome</keyword>
<dbReference type="Gene3D" id="3.30.565.10">
    <property type="entry name" value="Histidine kinase-like ATPase, C-terminal domain"/>
    <property type="match status" value="1"/>
</dbReference>
<accession>A0A8S0XBT8</accession>
<dbReference type="InterPro" id="IPR003661">
    <property type="entry name" value="HisK_dim/P_dom"/>
</dbReference>
<dbReference type="CDD" id="cd00082">
    <property type="entry name" value="HisKA"/>
    <property type="match status" value="1"/>
</dbReference>
<dbReference type="PROSITE" id="PS50109">
    <property type="entry name" value="HIS_KIN"/>
    <property type="match status" value="1"/>
</dbReference>
<dbReference type="GO" id="GO:0006355">
    <property type="term" value="P:regulation of DNA-templated transcription"/>
    <property type="evidence" value="ECO:0007669"/>
    <property type="project" value="InterPro"/>
</dbReference>
<keyword evidence="9" id="KW-0812">Transmembrane</keyword>
<evidence type="ECO:0000259" key="11">
    <source>
        <dbReference type="PROSITE" id="PS50112"/>
    </source>
</evidence>
<dbReference type="PROSITE" id="PS50112">
    <property type="entry name" value="PAS"/>
    <property type="match status" value="1"/>
</dbReference>
<dbReference type="InterPro" id="IPR036890">
    <property type="entry name" value="HATPase_C_sf"/>
</dbReference>
<evidence type="ECO:0000313" key="15">
    <source>
        <dbReference type="Proteomes" id="UP001071230"/>
    </source>
</evidence>
<evidence type="ECO:0000256" key="6">
    <source>
        <dbReference type="ARBA" id="ARBA00022777"/>
    </source>
</evidence>
<keyword evidence="3" id="KW-0597">Phosphoprotein</keyword>
<evidence type="ECO:0000256" key="8">
    <source>
        <dbReference type="ARBA" id="ARBA00023012"/>
    </source>
</evidence>
<feature type="transmembrane region" description="Helical" evidence="9">
    <location>
        <begin position="6"/>
        <end position="25"/>
    </location>
</feature>
<keyword evidence="5" id="KW-0547">Nucleotide-binding</keyword>
<evidence type="ECO:0000256" key="3">
    <source>
        <dbReference type="ARBA" id="ARBA00022553"/>
    </source>
</evidence>
<evidence type="ECO:0000313" key="13">
    <source>
        <dbReference type="EMBL" id="CAA7601606.1"/>
    </source>
</evidence>
<evidence type="ECO:0000256" key="1">
    <source>
        <dbReference type="ARBA" id="ARBA00000085"/>
    </source>
</evidence>
<dbReference type="PRINTS" id="PR00344">
    <property type="entry name" value="BCTRLSENSOR"/>
</dbReference>
<dbReference type="InterPro" id="IPR000700">
    <property type="entry name" value="PAS-assoc_C"/>
</dbReference>
<keyword evidence="7" id="KW-0067">ATP-binding</keyword>
<comment type="catalytic activity">
    <reaction evidence="1">
        <text>ATP + protein L-histidine = ADP + protein N-phospho-L-histidine.</text>
        <dbReference type="EC" id="2.7.13.3"/>
    </reaction>
</comment>
<dbReference type="CDD" id="cd00130">
    <property type="entry name" value="PAS"/>
    <property type="match status" value="1"/>
</dbReference>
<evidence type="ECO:0000256" key="9">
    <source>
        <dbReference type="SAM" id="Phobius"/>
    </source>
</evidence>
<dbReference type="Pfam" id="PF00989">
    <property type="entry name" value="PAS"/>
    <property type="match status" value="1"/>
</dbReference>
<dbReference type="AlphaFoldDB" id="A0A8S0XBT8"/>
<dbReference type="InterPro" id="IPR004358">
    <property type="entry name" value="Sig_transdc_His_kin-like_C"/>
</dbReference>
<dbReference type="RefSeq" id="WP_240985111.1">
    <property type="nucleotide sequence ID" value="NZ_CDGJ01000037.1"/>
</dbReference>
<dbReference type="SUPFAM" id="SSF47384">
    <property type="entry name" value="Homodimeric domain of signal transducing histidine kinase"/>
    <property type="match status" value="1"/>
</dbReference>
<feature type="domain" description="Histidine kinase" evidence="10">
    <location>
        <begin position="263"/>
        <end position="469"/>
    </location>
</feature>
<organism evidence="13">
    <name type="scientific">Acididesulfobacillus acetoxydans</name>
    <dbReference type="NCBI Taxonomy" id="1561005"/>
    <lineage>
        <taxon>Bacteria</taxon>
        <taxon>Bacillati</taxon>
        <taxon>Bacillota</taxon>
        <taxon>Clostridia</taxon>
        <taxon>Eubacteriales</taxon>
        <taxon>Peptococcaceae</taxon>
        <taxon>Acididesulfobacillus</taxon>
    </lineage>
</organism>
<dbReference type="KEGG" id="aacx:DEACI_2273"/>
<dbReference type="Proteomes" id="UP001071230">
    <property type="component" value="Unassembled WGS sequence"/>
</dbReference>
<dbReference type="SUPFAM" id="SSF55874">
    <property type="entry name" value="ATPase domain of HSP90 chaperone/DNA topoisomerase II/histidine kinase"/>
    <property type="match status" value="1"/>
</dbReference>
<dbReference type="GO" id="GO:0005524">
    <property type="term" value="F:ATP binding"/>
    <property type="evidence" value="ECO:0007669"/>
    <property type="project" value="UniProtKB-KW"/>
</dbReference>
<dbReference type="InterPro" id="IPR000014">
    <property type="entry name" value="PAS"/>
</dbReference>
<dbReference type="EC" id="2.7.13.3" evidence="2"/>
<dbReference type="PANTHER" id="PTHR43065">
    <property type="entry name" value="SENSOR HISTIDINE KINASE"/>
    <property type="match status" value="1"/>
</dbReference>
<keyword evidence="6 13" id="KW-0418">Kinase</keyword>
<dbReference type="EMBL" id="LR746496">
    <property type="protein sequence ID" value="CAA7601606.1"/>
    <property type="molecule type" value="Genomic_DNA"/>
</dbReference>
<gene>
    <name evidence="14" type="ORF">DEACI_1549</name>
    <name evidence="13" type="ORF">DEACI_2273</name>
</gene>
<dbReference type="InterPro" id="IPR013767">
    <property type="entry name" value="PAS_fold"/>
</dbReference>
<evidence type="ECO:0000256" key="5">
    <source>
        <dbReference type="ARBA" id="ARBA00022741"/>
    </source>
</evidence>
<evidence type="ECO:0000256" key="2">
    <source>
        <dbReference type="ARBA" id="ARBA00012438"/>
    </source>
</evidence>
<dbReference type="InterPro" id="IPR003594">
    <property type="entry name" value="HATPase_dom"/>
</dbReference>
<dbReference type="NCBIfam" id="TIGR00229">
    <property type="entry name" value="sensory_box"/>
    <property type="match status" value="1"/>
</dbReference>
<evidence type="ECO:0000313" key="14">
    <source>
        <dbReference type="EMBL" id="CEJ07093.1"/>
    </source>
</evidence>
<dbReference type="PANTHER" id="PTHR43065:SF10">
    <property type="entry name" value="PEROXIDE STRESS-ACTIVATED HISTIDINE KINASE MAK3"/>
    <property type="match status" value="1"/>
</dbReference>
<evidence type="ECO:0000256" key="4">
    <source>
        <dbReference type="ARBA" id="ARBA00022679"/>
    </source>
</evidence>
<evidence type="ECO:0000256" key="7">
    <source>
        <dbReference type="ARBA" id="ARBA00022840"/>
    </source>
</evidence>
<dbReference type="SMART" id="SM00091">
    <property type="entry name" value="PAS"/>
    <property type="match status" value="1"/>
</dbReference>
<dbReference type="Gene3D" id="3.30.450.20">
    <property type="entry name" value="PAS domain"/>
    <property type="match status" value="1"/>
</dbReference>
<feature type="domain" description="PAC" evidence="12">
    <location>
        <begin position="198"/>
        <end position="250"/>
    </location>
</feature>
<dbReference type="EMBL" id="CDGJ01000037">
    <property type="protein sequence ID" value="CEJ07093.1"/>
    <property type="molecule type" value="Genomic_DNA"/>
</dbReference>
<reference evidence="14" key="1">
    <citation type="submission" date="2014-11" db="EMBL/GenBank/DDBJ databases">
        <authorList>
            <person name="Hornung B.V."/>
        </authorList>
    </citation>
    <scope>NUCLEOTIDE SEQUENCE</scope>
    <source>
        <strain evidence="14">INE</strain>
    </source>
</reference>
<keyword evidence="9" id="KW-1133">Transmembrane helix</keyword>
<feature type="transmembrane region" description="Helical" evidence="9">
    <location>
        <begin position="59"/>
        <end position="78"/>
    </location>
</feature>